<evidence type="ECO:0000256" key="6">
    <source>
        <dbReference type="ARBA" id="ARBA00022827"/>
    </source>
</evidence>
<dbReference type="HOGENOM" id="CLU_003827_1_2_9"/>
<dbReference type="Proteomes" id="UP000005104">
    <property type="component" value="Chromosome"/>
</dbReference>
<gene>
    <name evidence="15" type="ORF">DesyoDRAFT_4553</name>
</gene>
<dbReference type="PRINTS" id="PR00406">
    <property type="entry name" value="CYTB5RDTASE"/>
</dbReference>
<comment type="cofactor">
    <cofactor evidence="12">
        <name>[2Fe-2S] cluster</name>
        <dbReference type="ChEBI" id="CHEBI:190135"/>
    </cofactor>
    <text evidence="12">Binds 1 [2Fe-2S] cluster per subunit.</text>
</comment>
<evidence type="ECO:0000256" key="2">
    <source>
        <dbReference type="ARBA" id="ARBA00022448"/>
    </source>
</evidence>
<evidence type="ECO:0000256" key="4">
    <source>
        <dbReference type="ARBA" id="ARBA00022714"/>
    </source>
</evidence>
<feature type="domain" description="FAD-binding FR-type" evidence="14">
    <location>
        <begin position="1"/>
        <end position="106"/>
    </location>
</feature>
<feature type="binding site" evidence="11">
    <location>
        <begin position="81"/>
        <end position="82"/>
    </location>
    <ligand>
        <name>FAD</name>
        <dbReference type="ChEBI" id="CHEBI:57692"/>
    </ligand>
</feature>
<feature type="binding site" evidence="11">
    <location>
        <begin position="57"/>
        <end position="60"/>
    </location>
    <ligand>
        <name>FAD</name>
        <dbReference type="ChEBI" id="CHEBI:57692"/>
    </ligand>
</feature>
<comment type="cofactor">
    <cofactor evidence="10">
        <name>[2Fe-2S] cluster</name>
        <dbReference type="ChEBI" id="CHEBI:190135"/>
    </cofactor>
</comment>
<dbReference type="InterPro" id="IPR017927">
    <property type="entry name" value="FAD-bd_FR_type"/>
</dbReference>
<dbReference type="InterPro" id="IPR037117">
    <property type="entry name" value="Dihydroorotate_DH_ele_sf"/>
</dbReference>
<dbReference type="InterPro" id="IPR017938">
    <property type="entry name" value="Riboflavin_synthase-like_b-brl"/>
</dbReference>
<keyword evidence="16" id="KW-1185">Reference proteome</keyword>
<evidence type="ECO:0000256" key="12">
    <source>
        <dbReference type="PIRSR" id="PIRSR006816-2"/>
    </source>
</evidence>
<dbReference type="GO" id="GO:0051537">
    <property type="term" value="F:2 iron, 2 sulfur cluster binding"/>
    <property type="evidence" value="ECO:0007669"/>
    <property type="project" value="UniProtKB-KW"/>
</dbReference>
<evidence type="ECO:0000313" key="16">
    <source>
        <dbReference type="Proteomes" id="UP000005104"/>
    </source>
</evidence>
<evidence type="ECO:0000256" key="11">
    <source>
        <dbReference type="PIRSR" id="PIRSR006816-1"/>
    </source>
</evidence>
<dbReference type="GO" id="GO:0046872">
    <property type="term" value="F:metal ion binding"/>
    <property type="evidence" value="ECO:0007669"/>
    <property type="project" value="UniProtKB-KW"/>
</dbReference>
<dbReference type="AlphaFoldDB" id="H5XY04"/>
<sequence length="296" mass="31885">MLTEGHVVVHERLGDEDQRLRRLVLKGPIAQTAKPGQFVAIQVQDSSVPSFDPLLRRPLSIAGISSERDEITLLYRIQGRGTEILSRAKCGEKLSIMGPLGQGFSLPEEGELWLIAGGIGIFPLYPLAQSALAQGLAVRLFWGGETKSFLESAGLSSWQALGIPLHLNTLDGSLGQKGLVTRQVKELLAQLSEDKNHERQEGTLKEDRLAGDRAGSPSIRAAACGPKKMMQAVTDLCLDYKVPVEVSLEERMGCAVGACLGCAVTLTDGAGAMIHKKVCQDGPVFRGEEVVWDESC</sequence>
<feature type="binding site" evidence="12">
    <location>
        <position position="259"/>
    </location>
    <ligand>
        <name>[2Fe-2S] cluster</name>
        <dbReference type="ChEBI" id="CHEBI:190135"/>
    </ligand>
</feature>
<dbReference type="SUPFAM" id="SSF63380">
    <property type="entry name" value="Riboflavin synthase domain-like"/>
    <property type="match status" value="1"/>
</dbReference>
<dbReference type="Gene3D" id="2.10.240.10">
    <property type="entry name" value="Dihydroorotate dehydrogenase, electron transfer subunit"/>
    <property type="match status" value="1"/>
</dbReference>
<feature type="region of interest" description="Disordered" evidence="13">
    <location>
        <begin position="192"/>
        <end position="212"/>
    </location>
</feature>
<keyword evidence="6 11" id="KW-0274">FAD</keyword>
<evidence type="ECO:0000256" key="9">
    <source>
        <dbReference type="ARBA" id="ARBA00023014"/>
    </source>
</evidence>
<keyword evidence="3 11" id="KW-0285">Flavoprotein</keyword>
<keyword evidence="4 12" id="KW-0001">2Fe-2S</keyword>
<evidence type="ECO:0000256" key="5">
    <source>
        <dbReference type="ARBA" id="ARBA00022723"/>
    </source>
</evidence>
<feature type="binding site" evidence="11">
    <location>
        <begin position="74"/>
        <end position="76"/>
    </location>
    <ligand>
        <name>FAD</name>
        <dbReference type="ChEBI" id="CHEBI:57692"/>
    </ligand>
</feature>
<dbReference type="Gene3D" id="3.40.50.80">
    <property type="entry name" value="Nucleotide-binding domain of ferredoxin-NADP reductase (FNR) module"/>
    <property type="match status" value="1"/>
</dbReference>
<dbReference type="SUPFAM" id="SSF52343">
    <property type="entry name" value="Ferredoxin reductase-like, C-terminal NADP-linked domain"/>
    <property type="match status" value="1"/>
</dbReference>
<evidence type="ECO:0000256" key="1">
    <source>
        <dbReference type="ARBA" id="ARBA00006422"/>
    </source>
</evidence>
<dbReference type="InterPro" id="IPR012165">
    <property type="entry name" value="Cyt_c3_hydrogenase_gsu"/>
</dbReference>
<comment type="cofactor">
    <cofactor evidence="11">
        <name>FAD</name>
        <dbReference type="ChEBI" id="CHEBI:57692"/>
    </cofactor>
    <text evidence="11">Binds 1 FAD per subunit.</text>
</comment>
<keyword evidence="8 12" id="KW-0408">Iron</keyword>
<dbReference type="OrthoDB" id="9789468at2"/>
<keyword evidence="9 12" id="KW-0411">Iron-sulfur</keyword>
<dbReference type="GO" id="GO:0016491">
    <property type="term" value="F:oxidoreductase activity"/>
    <property type="evidence" value="ECO:0007669"/>
    <property type="project" value="InterPro"/>
</dbReference>
<evidence type="ECO:0000256" key="8">
    <source>
        <dbReference type="ARBA" id="ARBA00023004"/>
    </source>
</evidence>
<keyword evidence="7" id="KW-0249">Electron transport</keyword>
<evidence type="ECO:0000256" key="13">
    <source>
        <dbReference type="SAM" id="MobiDB-lite"/>
    </source>
</evidence>
<dbReference type="PANTHER" id="PTHR43513">
    <property type="entry name" value="DIHYDROOROTATE DEHYDROGENASE B (NAD(+)), ELECTRON TRANSFER SUBUNIT"/>
    <property type="match status" value="1"/>
</dbReference>
<feature type="compositionally biased region" description="Basic and acidic residues" evidence="13">
    <location>
        <begin position="192"/>
        <end position="211"/>
    </location>
</feature>
<dbReference type="CDD" id="cd06218">
    <property type="entry name" value="DHOD_e_trans"/>
    <property type="match status" value="1"/>
</dbReference>
<dbReference type="STRING" id="768710.DesyoDRAFT_4553"/>
<keyword evidence="5 12" id="KW-0479">Metal-binding</keyword>
<evidence type="ECO:0000256" key="3">
    <source>
        <dbReference type="ARBA" id="ARBA00022630"/>
    </source>
</evidence>
<feature type="binding site" evidence="12">
    <location>
        <position position="279"/>
    </location>
    <ligand>
        <name>[2Fe-2S] cluster</name>
        <dbReference type="ChEBI" id="CHEBI:190135"/>
    </ligand>
</feature>
<organism evidence="15 16">
    <name type="scientific">Desulfosporosinus youngiae DSM 17734</name>
    <dbReference type="NCBI Taxonomy" id="768710"/>
    <lineage>
        <taxon>Bacteria</taxon>
        <taxon>Bacillati</taxon>
        <taxon>Bacillota</taxon>
        <taxon>Clostridia</taxon>
        <taxon>Eubacteriales</taxon>
        <taxon>Desulfitobacteriaceae</taxon>
        <taxon>Desulfosporosinus</taxon>
    </lineage>
</organism>
<evidence type="ECO:0000256" key="7">
    <source>
        <dbReference type="ARBA" id="ARBA00022982"/>
    </source>
</evidence>
<dbReference type="Gene3D" id="2.40.30.10">
    <property type="entry name" value="Translation factors"/>
    <property type="match status" value="1"/>
</dbReference>
<proteinExistence type="inferred from homology"/>
<feature type="binding site" evidence="12">
    <location>
        <position position="254"/>
    </location>
    <ligand>
        <name>[2Fe-2S] cluster</name>
        <dbReference type="ChEBI" id="CHEBI:190135"/>
    </ligand>
</feature>
<reference evidence="15 16" key="1">
    <citation type="submission" date="2011-11" db="EMBL/GenBank/DDBJ databases">
        <title>The Noncontiguous Finished genome of Desulfosporosinus youngiae DSM 17734.</title>
        <authorList>
            <consortium name="US DOE Joint Genome Institute (JGI-PGF)"/>
            <person name="Lucas S."/>
            <person name="Han J."/>
            <person name="Lapidus A."/>
            <person name="Cheng J.-F."/>
            <person name="Goodwin L."/>
            <person name="Pitluck S."/>
            <person name="Peters L."/>
            <person name="Ovchinnikova G."/>
            <person name="Lu M."/>
            <person name="Land M.L."/>
            <person name="Hauser L."/>
            <person name="Pester M."/>
            <person name="Spring S."/>
            <person name="Ollivier B."/>
            <person name="Rattei T."/>
            <person name="Klenk H.-P."/>
            <person name="Wagner M."/>
            <person name="Loy A."/>
            <person name="Woyke T.J."/>
        </authorList>
    </citation>
    <scope>NUCLEOTIDE SEQUENCE [LARGE SCALE GENOMIC DNA]</scope>
    <source>
        <strain evidence="15 16">DSM 17734</strain>
    </source>
</reference>
<dbReference type="Pfam" id="PF10418">
    <property type="entry name" value="DHODB_Fe-S_bind"/>
    <property type="match status" value="1"/>
</dbReference>
<dbReference type="eggNOG" id="COG0543">
    <property type="taxonomic scope" value="Bacteria"/>
</dbReference>
<dbReference type="InterPro" id="IPR019480">
    <property type="entry name" value="Dihydroorotate_DH_Fe-S-bd"/>
</dbReference>
<evidence type="ECO:0000313" key="15">
    <source>
        <dbReference type="EMBL" id="EHQ91507.1"/>
    </source>
</evidence>
<protein>
    <submittedName>
        <fullName evidence="15">2-polyprenylphenol hydroxylase-like oxidoreductase</fullName>
    </submittedName>
</protein>
<dbReference type="InterPro" id="IPR039261">
    <property type="entry name" value="FNR_nucleotide-bd"/>
</dbReference>
<name>H5XY04_9FIRM</name>
<dbReference type="PIRSF" id="PIRSF006816">
    <property type="entry name" value="Cyc3_hyd_g"/>
    <property type="match status" value="1"/>
</dbReference>
<dbReference type="InterPro" id="IPR050353">
    <property type="entry name" value="PyrK_electron_transfer"/>
</dbReference>
<feature type="binding site" evidence="12">
    <location>
        <position position="262"/>
    </location>
    <ligand>
        <name>[2Fe-2S] cluster</name>
        <dbReference type="ChEBI" id="CHEBI:190135"/>
    </ligand>
</feature>
<dbReference type="GO" id="GO:0006221">
    <property type="term" value="P:pyrimidine nucleotide biosynthetic process"/>
    <property type="evidence" value="ECO:0007669"/>
    <property type="project" value="InterPro"/>
</dbReference>
<dbReference type="EMBL" id="CM001441">
    <property type="protein sequence ID" value="EHQ91507.1"/>
    <property type="molecule type" value="Genomic_DNA"/>
</dbReference>
<evidence type="ECO:0000259" key="14">
    <source>
        <dbReference type="PROSITE" id="PS51384"/>
    </source>
</evidence>
<accession>H5XY04</accession>
<dbReference type="RefSeq" id="WP_007786467.1">
    <property type="nucleotide sequence ID" value="NZ_CM001441.1"/>
</dbReference>
<evidence type="ECO:0000256" key="10">
    <source>
        <dbReference type="ARBA" id="ARBA00034078"/>
    </source>
</evidence>
<dbReference type="GO" id="GO:0050660">
    <property type="term" value="F:flavin adenine dinucleotide binding"/>
    <property type="evidence" value="ECO:0007669"/>
    <property type="project" value="InterPro"/>
</dbReference>
<keyword evidence="2" id="KW-0813">Transport</keyword>
<dbReference type="PROSITE" id="PS51384">
    <property type="entry name" value="FAD_FR"/>
    <property type="match status" value="1"/>
</dbReference>
<dbReference type="PANTHER" id="PTHR43513:SF3">
    <property type="entry name" value="DIHYDROOROTATE DEHYDROGENASE B (NAD(+)), ELECTRON TRANSFER SUBUNIT-RELATED"/>
    <property type="match status" value="1"/>
</dbReference>
<comment type="similarity">
    <text evidence="1">Belongs to the PyrK family.</text>
</comment>